<accession>A0ABV5TQS7</accession>
<organism evidence="1 2">
    <name type="scientific">Streptosporangium vulgare</name>
    <dbReference type="NCBI Taxonomy" id="46190"/>
    <lineage>
        <taxon>Bacteria</taxon>
        <taxon>Bacillati</taxon>
        <taxon>Actinomycetota</taxon>
        <taxon>Actinomycetes</taxon>
        <taxon>Streptosporangiales</taxon>
        <taxon>Streptosporangiaceae</taxon>
        <taxon>Streptosporangium</taxon>
    </lineage>
</organism>
<name>A0ABV5TQS7_9ACTN</name>
<gene>
    <name evidence="1" type="ORF">ACFFRH_34555</name>
</gene>
<sequence>MAEAAAWCVEPECVGRLALNGKGLARMVNDISPDFRNVLTQRERSGSVANSFGEVFAV</sequence>
<comment type="caution">
    <text evidence="1">The sequence shown here is derived from an EMBL/GenBank/DDBJ whole genome shotgun (WGS) entry which is preliminary data.</text>
</comment>
<evidence type="ECO:0000313" key="1">
    <source>
        <dbReference type="EMBL" id="MFB9680626.1"/>
    </source>
</evidence>
<dbReference type="EMBL" id="JBHMBS010000024">
    <property type="protein sequence ID" value="MFB9680626.1"/>
    <property type="molecule type" value="Genomic_DNA"/>
</dbReference>
<dbReference type="RefSeq" id="WP_344745923.1">
    <property type="nucleotide sequence ID" value="NZ_BAAAWW010000078.1"/>
</dbReference>
<dbReference type="Proteomes" id="UP001589610">
    <property type="component" value="Unassembled WGS sequence"/>
</dbReference>
<keyword evidence="2" id="KW-1185">Reference proteome</keyword>
<evidence type="ECO:0000313" key="2">
    <source>
        <dbReference type="Proteomes" id="UP001589610"/>
    </source>
</evidence>
<reference evidence="1 2" key="1">
    <citation type="submission" date="2024-09" db="EMBL/GenBank/DDBJ databases">
        <authorList>
            <person name="Sun Q."/>
            <person name="Mori K."/>
        </authorList>
    </citation>
    <scope>NUCLEOTIDE SEQUENCE [LARGE SCALE GENOMIC DNA]</scope>
    <source>
        <strain evidence="1 2">JCM 3028</strain>
    </source>
</reference>
<protein>
    <submittedName>
        <fullName evidence="1">Uncharacterized protein</fullName>
    </submittedName>
</protein>
<proteinExistence type="predicted"/>